<dbReference type="Gene3D" id="3.30.2010.10">
    <property type="entry name" value="Metalloproteases ('zincins'), catalytic domain"/>
    <property type="match status" value="1"/>
</dbReference>
<proteinExistence type="inferred from homology"/>
<dbReference type="Proteomes" id="UP000295443">
    <property type="component" value="Unassembled WGS sequence"/>
</dbReference>
<dbReference type="Pfam" id="PF01435">
    <property type="entry name" value="Peptidase_M48"/>
    <property type="match status" value="1"/>
</dbReference>
<dbReference type="GO" id="GO:0006508">
    <property type="term" value="P:proteolysis"/>
    <property type="evidence" value="ECO:0007669"/>
    <property type="project" value="UniProtKB-KW"/>
</dbReference>
<keyword evidence="10" id="KW-1185">Reference proteome</keyword>
<name>A0A4R1BDA4_9PROT</name>
<dbReference type="RefSeq" id="WP_131446507.1">
    <property type="nucleotide sequence ID" value="NZ_SJZB01000031.1"/>
</dbReference>
<evidence type="ECO:0000313" key="10">
    <source>
        <dbReference type="Proteomes" id="UP000295443"/>
    </source>
</evidence>
<sequence>MKKLIWILAGTLFAAPAVADTKSLYLRMLAGIEREIPVETGFPAERARLDRLLSALLPAYVAMYRGAATPRIRLVHDDGSLACSLDNGLVLVNPRLSALLPDAVISGVLAHELVHVAMEHGWIRTETAYDALGGTAAARLTGAMTGRHPLKGSASWSALLYAQEFQADSEGRRLLVRSGLPASWLGQAIQGVADARDSGSHPSGGQRLVALAGR</sequence>
<evidence type="ECO:0000259" key="8">
    <source>
        <dbReference type="Pfam" id="PF01435"/>
    </source>
</evidence>
<evidence type="ECO:0000256" key="2">
    <source>
        <dbReference type="ARBA" id="ARBA00022723"/>
    </source>
</evidence>
<organism evidence="9 10">
    <name type="scientific">Parasulfuritortus cantonensis</name>
    <dbReference type="NCBI Taxonomy" id="2528202"/>
    <lineage>
        <taxon>Bacteria</taxon>
        <taxon>Pseudomonadati</taxon>
        <taxon>Pseudomonadota</taxon>
        <taxon>Betaproteobacteria</taxon>
        <taxon>Nitrosomonadales</taxon>
        <taxon>Thiobacillaceae</taxon>
        <taxon>Parasulfuritortus</taxon>
    </lineage>
</organism>
<feature type="region of interest" description="Disordered" evidence="7">
    <location>
        <begin position="195"/>
        <end position="214"/>
    </location>
</feature>
<evidence type="ECO:0000256" key="7">
    <source>
        <dbReference type="SAM" id="MobiDB-lite"/>
    </source>
</evidence>
<reference evidence="9 10" key="1">
    <citation type="submission" date="2019-03" db="EMBL/GenBank/DDBJ databases">
        <title>Genome sequence of Thiobacillaceae bacterium LSR1, a sulfur-oxidizing bacterium isolated from freshwater sediment.</title>
        <authorList>
            <person name="Li S."/>
        </authorList>
    </citation>
    <scope>NUCLEOTIDE SEQUENCE [LARGE SCALE GENOMIC DNA]</scope>
    <source>
        <strain evidence="9 10">LSR1</strain>
    </source>
</reference>
<keyword evidence="1 6" id="KW-0645">Protease</keyword>
<evidence type="ECO:0000256" key="1">
    <source>
        <dbReference type="ARBA" id="ARBA00022670"/>
    </source>
</evidence>
<keyword evidence="4 6" id="KW-0862">Zinc</keyword>
<accession>A0A4R1BDA4</accession>
<evidence type="ECO:0000256" key="3">
    <source>
        <dbReference type="ARBA" id="ARBA00022801"/>
    </source>
</evidence>
<comment type="cofactor">
    <cofactor evidence="6">
        <name>Zn(2+)</name>
        <dbReference type="ChEBI" id="CHEBI:29105"/>
    </cofactor>
    <text evidence="6">Binds 1 zinc ion per subunit.</text>
</comment>
<protein>
    <recommendedName>
        <fullName evidence="8">Peptidase M48 domain-containing protein</fullName>
    </recommendedName>
</protein>
<feature type="domain" description="Peptidase M48" evidence="8">
    <location>
        <begin position="85"/>
        <end position="212"/>
    </location>
</feature>
<keyword evidence="2" id="KW-0479">Metal-binding</keyword>
<dbReference type="AlphaFoldDB" id="A0A4R1BDA4"/>
<comment type="similarity">
    <text evidence="6">Belongs to the peptidase M48 family.</text>
</comment>
<comment type="caution">
    <text evidence="9">The sequence shown here is derived from an EMBL/GenBank/DDBJ whole genome shotgun (WGS) entry which is preliminary data.</text>
</comment>
<dbReference type="GO" id="GO:0004222">
    <property type="term" value="F:metalloendopeptidase activity"/>
    <property type="evidence" value="ECO:0007669"/>
    <property type="project" value="InterPro"/>
</dbReference>
<dbReference type="GO" id="GO:0046872">
    <property type="term" value="F:metal ion binding"/>
    <property type="evidence" value="ECO:0007669"/>
    <property type="project" value="UniProtKB-KW"/>
</dbReference>
<evidence type="ECO:0000256" key="5">
    <source>
        <dbReference type="ARBA" id="ARBA00023049"/>
    </source>
</evidence>
<dbReference type="EMBL" id="SJZB01000031">
    <property type="protein sequence ID" value="TCJ15049.1"/>
    <property type="molecule type" value="Genomic_DNA"/>
</dbReference>
<evidence type="ECO:0000256" key="6">
    <source>
        <dbReference type="RuleBase" id="RU003983"/>
    </source>
</evidence>
<dbReference type="InterPro" id="IPR001915">
    <property type="entry name" value="Peptidase_M48"/>
</dbReference>
<evidence type="ECO:0000256" key="4">
    <source>
        <dbReference type="ARBA" id="ARBA00022833"/>
    </source>
</evidence>
<keyword evidence="3 6" id="KW-0378">Hydrolase</keyword>
<gene>
    <name evidence="9" type="ORF">EZJ19_08285</name>
</gene>
<keyword evidence="5 6" id="KW-0482">Metalloprotease</keyword>
<evidence type="ECO:0000313" key="9">
    <source>
        <dbReference type="EMBL" id="TCJ15049.1"/>
    </source>
</evidence>